<protein>
    <recommendedName>
        <fullName evidence="2">N-acetylmuramoyl-L-alanine amidase</fullName>
        <ecNumber evidence="2">3.5.1.28</ecNumber>
    </recommendedName>
</protein>
<proteinExistence type="predicted"/>
<dbReference type="GO" id="GO:0009254">
    <property type="term" value="P:peptidoglycan turnover"/>
    <property type="evidence" value="ECO:0007669"/>
    <property type="project" value="TreeGrafter"/>
</dbReference>
<evidence type="ECO:0000256" key="1">
    <source>
        <dbReference type="ARBA" id="ARBA00001561"/>
    </source>
</evidence>
<dbReference type="GO" id="GO:0071555">
    <property type="term" value="P:cell wall organization"/>
    <property type="evidence" value="ECO:0007669"/>
    <property type="project" value="UniProtKB-KW"/>
</dbReference>
<dbReference type="Proteomes" id="UP000238034">
    <property type="component" value="Unassembled WGS sequence"/>
</dbReference>
<dbReference type="SMART" id="SM00644">
    <property type="entry name" value="Ami_2"/>
    <property type="match status" value="1"/>
</dbReference>
<feature type="domain" description="N-acetylmuramoyl-L-alanine amidase" evidence="5">
    <location>
        <begin position="74"/>
        <end position="224"/>
    </location>
</feature>
<evidence type="ECO:0000259" key="5">
    <source>
        <dbReference type="SMART" id="SM00644"/>
    </source>
</evidence>
<accession>A0A2T0U615</accession>
<dbReference type="GO" id="GO:0009253">
    <property type="term" value="P:peptidoglycan catabolic process"/>
    <property type="evidence" value="ECO:0007669"/>
    <property type="project" value="InterPro"/>
</dbReference>
<dbReference type="SUPFAM" id="SSF55846">
    <property type="entry name" value="N-acetylmuramoyl-L-alanine amidase-like"/>
    <property type="match status" value="1"/>
</dbReference>
<dbReference type="AlphaFoldDB" id="A0A2T0U615"/>
<keyword evidence="3" id="KW-0378">Hydrolase</keyword>
<dbReference type="CDD" id="cd06583">
    <property type="entry name" value="PGRP"/>
    <property type="match status" value="1"/>
</dbReference>
<dbReference type="InterPro" id="IPR051206">
    <property type="entry name" value="NAMLAA_amidase_2"/>
</dbReference>
<dbReference type="EMBL" id="PVTH01000004">
    <property type="protein sequence ID" value="PRY53350.1"/>
    <property type="molecule type" value="Genomic_DNA"/>
</dbReference>
<dbReference type="Gene3D" id="3.40.80.10">
    <property type="entry name" value="Peptidoglycan recognition protein-like"/>
    <property type="match status" value="1"/>
</dbReference>
<reference evidence="6 7" key="1">
    <citation type="submission" date="2018-03" db="EMBL/GenBank/DDBJ databases">
        <title>Genomic Encyclopedia of Type Strains, Phase III (KMG-III): the genomes of soil and plant-associated and newly described type strains.</title>
        <authorList>
            <person name="Whitman W."/>
        </authorList>
    </citation>
    <scope>NUCLEOTIDE SEQUENCE [LARGE SCALE GENOMIC DNA]</scope>
    <source>
        <strain evidence="6 7">CGMCC 1.9313</strain>
    </source>
</reference>
<keyword evidence="7" id="KW-1185">Reference proteome</keyword>
<comment type="catalytic activity">
    <reaction evidence="1">
        <text>Hydrolyzes the link between N-acetylmuramoyl residues and L-amino acid residues in certain cell-wall glycopeptides.</text>
        <dbReference type="EC" id="3.5.1.28"/>
    </reaction>
</comment>
<name>A0A2T0U615_9SPHI</name>
<organism evidence="6 7">
    <name type="scientific">Arcticibacter pallidicorallinus</name>
    <dbReference type="NCBI Taxonomy" id="1259464"/>
    <lineage>
        <taxon>Bacteria</taxon>
        <taxon>Pseudomonadati</taxon>
        <taxon>Bacteroidota</taxon>
        <taxon>Sphingobacteriia</taxon>
        <taxon>Sphingobacteriales</taxon>
        <taxon>Sphingobacteriaceae</taxon>
        <taxon>Arcticibacter</taxon>
    </lineage>
</organism>
<evidence type="ECO:0000313" key="7">
    <source>
        <dbReference type="Proteomes" id="UP000238034"/>
    </source>
</evidence>
<dbReference type="Pfam" id="PF01510">
    <property type="entry name" value="Amidase_2"/>
    <property type="match status" value="1"/>
</dbReference>
<dbReference type="PANTHER" id="PTHR30417:SF1">
    <property type="entry name" value="N-ACETYLMURAMOYL-L-ALANINE AMIDASE AMID"/>
    <property type="match status" value="1"/>
</dbReference>
<dbReference type="GO" id="GO:0008745">
    <property type="term" value="F:N-acetylmuramoyl-L-alanine amidase activity"/>
    <property type="evidence" value="ECO:0007669"/>
    <property type="project" value="UniProtKB-EC"/>
</dbReference>
<dbReference type="InterPro" id="IPR002502">
    <property type="entry name" value="Amidase_domain"/>
</dbReference>
<gene>
    <name evidence="6" type="ORF">B0I27_104361</name>
</gene>
<sequence>MATIPKGSAYSLLFGGINRNNMAERTYDKYVRSLVLAGLLLSSCSSSTFRIFHKPIVFDDEREKLSIEYLQTRHGIKKDRATIQPRMVVLHWTAIPDIERTFHAFYSATLPEARKSISSASTLNVSSQFLIDRDGTIFQLLPDTVFARHVIGLNHCAIGVENVGSSKSPLTRAQLRANEDLVRYLKTKYNIDYLIGHYEYQKFIGHELWKETDSSYLTVKTDPGTRFMRKIRTRLKDLHLKGAP</sequence>
<evidence type="ECO:0000256" key="4">
    <source>
        <dbReference type="ARBA" id="ARBA00023316"/>
    </source>
</evidence>
<dbReference type="EC" id="3.5.1.28" evidence="2"/>
<keyword evidence="4" id="KW-0961">Cell wall biogenesis/degradation</keyword>
<comment type="caution">
    <text evidence="6">The sequence shown here is derived from an EMBL/GenBank/DDBJ whole genome shotgun (WGS) entry which is preliminary data.</text>
</comment>
<evidence type="ECO:0000256" key="2">
    <source>
        <dbReference type="ARBA" id="ARBA00011901"/>
    </source>
</evidence>
<dbReference type="InterPro" id="IPR036505">
    <property type="entry name" value="Amidase/PGRP_sf"/>
</dbReference>
<dbReference type="PANTHER" id="PTHR30417">
    <property type="entry name" value="N-ACETYLMURAMOYL-L-ALANINE AMIDASE AMID"/>
    <property type="match status" value="1"/>
</dbReference>
<evidence type="ECO:0000256" key="3">
    <source>
        <dbReference type="ARBA" id="ARBA00022801"/>
    </source>
</evidence>
<evidence type="ECO:0000313" key="6">
    <source>
        <dbReference type="EMBL" id="PRY53350.1"/>
    </source>
</evidence>